<organism evidence="1">
    <name type="scientific">Anguilla anguilla</name>
    <name type="common">European freshwater eel</name>
    <name type="synonym">Muraena anguilla</name>
    <dbReference type="NCBI Taxonomy" id="7936"/>
    <lineage>
        <taxon>Eukaryota</taxon>
        <taxon>Metazoa</taxon>
        <taxon>Chordata</taxon>
        <taxon>Craniata</taxon>
        <taxon>Vertebrata</taxon>
        <taxon>Euteleostomi</taxon>
        <taxon>Actinopterygii</taxon>
        <taxon>Neopterygii</taxon>
        <taxon>Teleostei</taxon>
        <taxon>Anguilliformes</taxon>
        <taxon>Anguillidae</taxon>
        <taxon>Anguilla</taxon>
    </lineage>
</organism>
<sequence>MGRYTEVGLVIKIADKPKSPYLILSQKTNLNMSLVKHKRKSGTEDQSFSCLYPTNSPIFHANSGILGHHFQSY</sequence>
<reference evidence="1" key="2">
    <citation type="journal article" date="2015" name="Fish Shellfish Immunol.">
        <title>Early steps in the European eel (Anguilla anguilla)-Vibrio vulnificus interaction in the gills: Role of the RtxA13 toxin.</title>
        <authorList>
            <person name="Callol A."/>
            <person name="Pajuelo D."/>
            <person name="Ebbesson L."/>
            <person name="Teles M."/>
            <person name="MacKenzie S."/>
            <person name="Amaro C."/>
        </authorList>
    </citation>
    <scope>NUCLEOTIDE SEQUENCE</scope>
</reference>
<accession>A0A0E9U9J1</accession>
<reference evidence="1" key="1">
    <citation type="submission" date="2014-11" db="EMBL/GenBank/DDBJ databases">
        <authorList>
            <person name="Amaro Gonzalez C."/>
        </authorList>
    </citation>
    <scope>NUCLEOTIDE SEQUENCE</scope>
</reference>
<evidence type="ECO:0000313" key="1">
    <source>
        <dbReference type="EMBL" id="JAH62579.1"/>
    </source>
</evidence>
<protein>
    <submittedName>
        <fullName evidence="1">Uncharacterized protein</fullName>
    </submittedName>
</protein>
<dbReference type="AlphaFoldDB" id="A0A0E9U9J1"/>
<proteinExistence type="predicted"/>
<name>A0A0E9U9J1_ANGAN</name>
<dbReference type="EMBL" id="GBXM01045998">
    <property type="protein sequence ID" value="JAH62579.1"/>
    <property type="molecule type" value="Transcribed_RNA"/>
</dbReference>